<evidence type="ECO:0000313" key="2">
    <source>
        <dbReference type="EMBL" id="MCZ4281340.1"/>
    </source>
</evidence>
<dbReference type="Proteomes" id="UP001069802">
    <property type="component" value="Unassembled WGS sequence"/>
</dbReference>
<dbReference type="Pfam" id="PF07110">
    <property type="entry name" value="EthD"/>
    <property type="match status" value="1"/>
</dbReference>
<evidence type="ECO:0000259" key="1">
    <source>
        <dbReference type="Pfam" id="PF07110"/>
    </source>
</evidence>
<dbReference type="SUPFAM" id="SSF54909">
    <property type="entry name" value="Dimeric alpha+beta barrel"/>
    <property type="match status" value="1"/>
</dbReference>
<protein>
    <submittedName>
        <fullName evidence="2">EthD family reductase</fullName>
    </submittedName>
</protein>
<dbReference type="Gene3D" id="3.30.70.100">
    <property type="match status" value="1"/>
</dbReference>
<keyword evidence="3" id="KW-1185">Reference proteome</keyword>
<gene>
    <name evidence="2" type="ORF">O4H49_11160</name>
</gene>
<evidence type="ECO:0000313" key="3">
    <source>
        <dbReference type="Proteomes" id="UP001069802"/>
    </source>
</evidence>
<sequence>MFKAMILLKRREDATHEEFAQWWLQGHRPLAEQLPGLKRAVFNLAQKDPASDYDGVSELWFESKADFDAAYASDIGKAVARDSLDNVASRTRLFVDEHIIKS</sequence>
<dbReference type="InterPro" id="IPR011008">
    <property type="entry name" value="Dimeric_a/b-barrel"/>
</dbReference>
<organism evidence="2 3">
    <name type="scientific">Kiloniella laminariae</name>
    <dbReference type="NCBI Taxonomy" id="454162"/>
    <lineage>
        <taxon>Bacteria</taxon>
        <taxon>Pseudomonadati</taxon>
        <taxon>Pseudomonadota</taxon>
        <taxon>Alphaproteobacteria</taxon>
        <taxon>Rhodospirillales</taxon>
        <taxon>Kiloniellaceae</taxon>
        <taxon>Kiloniella</taxon>
    </lineage>
</organism>
<name>A0ABT4LK58_9PROT</name>
<dbReference type="RefSeq" id="WP_269423499.1">
    <property type="nucleotide sequence ID" value="NZ_JAPWGY010000003.1"/>
</dbReference>
<accession>A0ABT4LK58</accession>
<dbReference type="NCBIfam" id="TIGR02118">
    <property type="entry name" value="EthD family reductase"/>
    <property type="match status" value="1"/>
</dbReference>
<dbReference type="EMBL" id="JAPWGY010000003">
    <property type="protein sequence ID" value="MCZ4281340.1"/>
    <property type="molecule type" value="Genomic_DNA"/>
</dbReference>
<reference evidence="2" key="1">
    <citation type="submission" date="2022-12" db="EMBL/GenBank/DDBJ databases">
        <title>Bacterial isolates from different developmental stages of Nematostella vectensis.</title>
        <authorList>
            <person name="Fraune S."/>
        </authorList>
    </citation>
    <scope>NUCLEOTIDE SEQUENCE</scope>
    <source>
        <strain evidence="2">G21630-S1</strain>
    </source>
</reference>
<comment type="caution">
    <text evidence="2">The sequence shown here is derived from an EMBL/GenBank/DDBJ whole genome shotgun (WGS) entry which is preliminary data.</text>
</comment>
<feature type="domain" description="EthD" evidence="1">
    <location>
        <begin position="12"/>
        <end position="83"/>
    </location>
</feature>
<proteinExistence type="predicted"/>
<dbReference type="InterPro" id="IPR009799">
    <property type="entry name" value="EthD_dom"/>
</dbReference>